<dbReference type="Proteomes" id="UP000008783">
    <property type="component" value="Unassembled WGS sequence"/>
</dbReference>
<proteinExistence type="predicted"/>
<feature type="region of interest" description="Disordered" evidence="1">
    <location>
        <begin position="138"/>
        <end position="193"/>
    </location>
</feature>
<protein>
    <submittedName>
        <fullName evidence="2">Uncharacterized protein</fullName>
    </submittedName>
</protein>
<dbReference type="InParanoid" id="E3KWC7"/>
<dbReference type="AlphaFoldDB" id="E3KWC7"/>
<feature type="region of interest" description="Disordered" evidence="1">
    <location>
        <begin position="70"/>
        <end position="111"/>
    </location>
</feature>
<organism evidence="2 3">
    <name type="scientific">Puccinia graminis f. sp. tritici (strain CRL 75-36-700-3 / race SCCL)</name>
    <name type="common">Black stem rust fungus</name>
    <dbReference type="NCBI Taxonomy" id="418459"/>
    <lineage>
        <taxon>Eukaryota</taxon>
        <taxon>Fungi</taxon>
        <taxon>Dikarya</taxon>
        <taxon>Basidiomycota</taxon>
        <taxon>Pucciniomycotina</taxon>
        <taxon>Pucciniomycetes</taxon>
        <taxon>Pucciniales</taxon>
        <taxon>Pucciniaceae</taxon>
        <taxon>Puccinia</taxon>
    </lineage>
</organism>
<sequence>MPPGGIPPGKLVYNPACCEGIPPDELVNELVYIPACQEGFLPASLLASWYTDQLVGRDSFRQAGALVGRNPSQQAGVHTSSPGGWYSSRQAGVHTSSSGGVPPSELDFKPARQEESLPASWYTDQLVRRDSFQRAGALFGRNPSQRDGVHTSLPGGRASSRQAGSHTSLLGGVPPGELDFKPARQEESLPASWYTDQLDLEGIPSNELVLSPG</sequence>
<name>E3KWC7_PUCGT</name>
<reference evidence="3" key="2">
    <citation type="journal article" date="2011" name="Proc. Natl. Acad. Sci. U.S.A.">
        <title>Obligate biotrophy features unraveled by the genomic analysis of rust fungi.</title>
        <authorList>
            <person name="Duplessis S."/>
            <person name="Cuomo C.A."/>
            <person name="Lin Y.-C."/>
            <person name="Aerts A."/>
            <person name="Tisserant E."/>
            <person name="Veneault-Fourrey C."/>
            <person name="Joly D.L."/>
            <person name="Hacquard S."/>
            <person name="Amselem J."/>
            <person name="Cantarel B.L."/>
            <person name="Chiu R."/>
            <person name="Coutinho P.M."/>
            <person name="Feau N."/>
            <person name="Field M."/>
            <person name="Frey P."/>
            <person name="Gelhaye E."/>
            <person name="Goldberg J."/>
            <person name="Grabherr M.G."/>
            <person name="Kodira C.D."/>
            <person name="Kohler A."/>
            <person name="Kuees U."/>
            <person name="Lindquist E.A."/>
            <person name="Lucas S.M."/>
            <person name="Mago R."/>
            <person name="Mauceli E."/>
            <person name="Morin E."/>
            <person name="Murat C."/>
            <person name="Pangilinan J.L."/>
            <person name="Park R."/>
            <person name="Pearson M."/>
            <person name="Quesneville H."/>
            <person name="Rouhier N."/>
            <person name="Sakthikumar S."/>
            <person name="Salamov A.A."/>
            <person name="Schmutz J."/>
            <person name="Selles B."/>
            <person name="Shapiro H."/>
            <person name="Tanguay P."/>
            <person name="Tuskan G.A."/>
            <person name="Henrissat B."/>
            <person name="Van de Peer Y."/>
            <person name="Rouze P."/>
            <person name="Ellis J.G."/>
            <person name="Dodds P.N."/>
            <person name="Schein J.E."/>
            <person name="Zhong S."/>
            <person name="Hamelin R.C."/>
            <person name="Grigoriev I.V."/>
            <person name="Szabo L.J."/>
            <person name="Martin F."/>
        </authorList>
    </citation>
    <scope>NUCLEOTIDE SEQUENCE [LARGE SCALE GENOMIC DNA]</scope>
    <source>
        <strain evidence="3">CRL 75-36-700-3 / race SCCL</strain>
    </source>
</reference>
<reference key="1">
    <citation type="submission" date="2007-01" db="EMBL/GenBank/DDBJ databases">
        <title>The Genome Sequence of Puccinia graminis f. sp. tritici Strain CRL 75-36-700-3.</title>
        <authorList>
            <consortium name="The Broad Institute Genome Sequencing Platform"/>
            <person name="Birren B."/>
            <person name="Lander E."/>
            <person name="Galagan J."/>
            <person name="Nusbaum C."/>
            <person name="Devon K."/>
            <person name="Cuomo C."/>
            <person name="Jaffe D."/>
            <person name="Butler J."/>
            <person name="Alvarez P."/>
            <person name="Gnerre S."/>
            <person name="Grabherr M."/>
            <person name="Mauceli E."/>
            <person name="Brockman W."/>
            <person name="Young S."/>
            <person name="LaButti K."/>
            <person name="Sykes S."/>
            <person name="DeCaprio D."/>
            <person name="Crawford M."/>
            <person name="Koehrsen M."/>
            <person name="Engels R."/>
            <person name="Montgomery P."/>
            <person name="Pearson M."/>
            <person name="Howarth C."/>
            <person name="Larson L."/>
            <person name="White J."/>
            <person name="Zeng Q."/>
            <person name="Kodira C."/>
            <person name="Yandava C."/>
            <person name="Alvarado L."/>
            <person name="O'Leary S."/>
            <person name="Szabo L."/>
            <person name="Dean R."/>
            <person name="Schein J."/>
        </authorList>
    </citation>
    <scope>NUCLEOTIDE SEQUENCE</scope>
    <source>
        <strain>CRL 75-36-700-3</strain>
    </source>
</reference>
<gene>
    <name evidence="2" type="ORF">PGTG_14807</name>
</gene>
<dbReference type="GeneID" id="10541229"/>
<evidence type="ECO:0000313" key="3">
    <source>
        <dbReference type="Proteomes" id="UP000008783"/>
    </source>
</evidence>
<dbReference type="RefSeq" id="XP_003333021.2">
    <property type="nucleotide sequence ID" value="XM_003332973.2"/>
</dbReference>
<keyword evidence="3" id="KW-1185">Reference proteome</keyword>
<evidence type="ECO:0000313" key="2">
    <source>
        <dbReference type="EMBL" id="EFP88602.2"/>
    </source>
</evidence>
<dbReference type="EMBL" id="DS178315">
    <property type="protein sequence ID" value="EFP88602.2"/>
    <property type="molecule type" value="Genomic_DNA"/>
</dbReference>
<dbReference type="KEGG" id="pgr:PGTG_14807"/>
<accession>E3KWC7</accession>
<dbReference type="VEuPathDB" id="FungiDB:PGTG_14807"/>
<feature type="compositionally biased region" description="Polar residues" evidence="1">
    <location>
        <begin position="159"/>
        <end position="168"/>
    </location>
</feature>
<feature type="compositionally biased region" description="Polar residues" evidence="1">
    <location>
        <begin position="70"/>
        <end position="99"/>
    </location>
</feature>
<dbReference type="HOGENOM" id="CLU_1294978_0_0_1"/>
<evidence type="ECO:0000256" key="1">
    <source>
        <dbReference type="SAM" id="MobiDB-lite"/>
    </source>
</evidence>
<feature type="compositionally biased region" description="Basic and acidic residues" evidence="1">
    <location>
        <begin position="178"/>
        <end position="187"/>
    </location>
</feature>